<protein>
    <submittedName>
        <fullName evidence="2">Uncharacterized protein</fullName>
    </submittedName>
</protein>
<keyword evidence="3" id="KW-1185">Reference proteome</keyword>
<dbReference type="AlphaFoldDB" id="A0A561DVJ9"/>
<evidence type="ECO:0000313" key="2">
    <source>
        <dbReference type="EMBL" id="TWE07387.1"/>
    </source>
</evidence>
<evidence type="ECO:0000313" key="3">
    <source>
        <dbReference type="Proteomes" id="UP000318297"/>
    </source>
</evidence>
<dbReference type="EMBL" id="VIVQ01000005">
    <property type="protein sequence ID" value="TWE07387.1"/>
    <property type="molecule type" value="Genomic_DNA"/>
</dbReference>
<reference evidence="2 3" key="1">
    <citation type="submission" date="2019-06" db="EMBL/GenBank/DDBJ databases">
        <title>Sequencing the genomes of 1000 actinobacteria strains.</title>
        <authorList>
            <person name="Klenk H.-P."/>
        </authorList>
    </citation>
    <scope>NUCLEOTIDE SEQUENCE [LARGE SCALE GENOMIC DNA]</scope>
    <source>
        <strain evidence="2 3">DSM 19560</strain>
    </source>
</reference>
<accession>A0A561DVJ9</accession>
<gene>
    <name evidence="2" type="ORF">BKA23_3400</name>
</gene>
<comment type="caution">
    <text evidence="2">The sequence shown here is derived from an EMBL/GenBank/DDBJ whole genome shotgun (WGS) entry which is preliminary data.</text>
</comment>
<organism evidence="2 3">
    <name type="scientific">Rudaeicoccus suwonensis</name>
    <dbReference type="NCBI Taxonomy" id="657409"/>
    <lineage>
        <taxon>Bacteria</taxon>
        <taxon>Bacillati</taxon>
        <taxon>Actinomycetota</taxon>
        <taxon>Actinomycetes</taxon>
        <taxon>Micrococcales</taxon>
        <taxon>Dermacoccaceae</taxon>
        <taxon>Rudaeicoccus</taxon>
    </lineage>
</organism>
<feature type="region of interest" description="Disordered" evidence="1">
    <location>
        <begin position="54"/>
        <end position="80"/>
    </location>
</feature>
<dbReference type="Proteomes" id="UP000318297">
    <property type="component" value="Unassembled WGS sequence"/>
</dbReference>
<evidence type="ECO:0000256" key="1">
    <source>
        <dbReference type="SAM" id="MobiDB-lite"/>
    </source>
</evidence>
<proteinExistence type="predicted"/>
<sequence>MGLKDFKGRAGRLGAAVGLMTTVSGVPMPSQQLPNVIKNHQKYSRVMVEEQARKIRRETTKTYNPTTGLDKRTSKKLRKP</sequence>
<name>A0A561DVJ9_9MICO</name>